<evidence type="ECO:0000256" key="3">
    <source>
        <dbReference type="ARBA" id="ARBA00022606"/>
    </source>
</evidence>
<keyword evidence="12" id="KW-1185">Reference proteome</keyword>
<dbReference type="PANTHER" id="PTHR21137">
    <property type="entry name" value="ODORANT RECEPTOR"/>
    <property type="match status" value="1"/>
</dbReference>
<keyword evidence="8 10" id="KW-0675">Receptor</keyword>
<dbReference type="GO" id="GO:0004984">
    <property type="term" value="F:olfactory receptor activity"/>
    <property type="evidence" value="ECO:0007669"/>
    <property type="project" value="InterPro"/>
</dbReference>
<evidence type="ECO:0000256" key="8">
    <source>
        <dbReference type="ARBA" id="ARBA00023170"/>
    </source>
</evidence>
<dbReference type="EMBL" id="OU900094">
    <property type="protein sequence ID" value="CAG9854717.1"/>
    <property type="molecule type" value="Genomic_DNA"/>
</dbReference>
<dbReference type="AlphaFoldDB" id="A0A9N9XJW9"/>
<dbReference type="InterPro" id="IPR004117">
    <property type="entry name" value="7tm6_olfct_rcpt"/>
</dbReference>
<feature type="transmembrane region" description="Helical" evidence="10">
    <location>
        <begin position="129"/>
        <end position="149"/>
    </location>
</feature>
<evidence type="ECO:0000313" key="11">
    <source>
        <dbReference type="EMBL" id="CAG9854717.1"/>
    </source>
</evidence>
<keyword evidence="5 10" id="KW-0552">Olfaction</keyword>
<evidence type="ECO:0000313" key="12">
    <source>
        <dbReference type="Proteomes" id="UP001153712"/>
    </source>
</evidence>
<evidence type="ECO:0000256" key="4">
    <source>
        <dbReference type="ARBA" id="ARBA00022692"/>
    </source>
</evidence>
<evidence type="ECO:0000256" key="10">
    <source>
        <dbReference type="RuleBase" id="RU351113"/>
    </source>
</evidence>
<evidence type="ECO:0000256" key="5">
    <source>
        <dbReference type="ARBA" id="ARBA00022725"/>
    </source>
</evidence>
<reference evidence="11" key="1">
    <citation type="submission" date="2022-01" db="EMBL/GenBank/DDBJ databases">
        <authorList>
            <person name="King R."/>
        </authorList>
    </citation>
    <scope>NUCLEOTIDE SEQUENCE</scope>
</reference>
<evidence type="ECO:0000256" key="1">
    <source>
        <dbReference type="ARBA" id="ARBA00004651"/>
    </source>
</evidence>
<feature type="transmembrane region" description="Helical" evidence="10">
    <location>
        <begin position="267"/>
        <end position="288"/>
    </location>
</feature>
<keyword evidence="9 10" id="KW-0807">Transducer</keyword>
<comment type="similarity">
    <text evidence="10">Belongs to the insect chemoreceptor superfamily. Heteromeric odorant receptor channel (TC 1.A.69) family.</text>
</comment>
<proteinExistence type="inferred from homology"/>
<organism evidence="11 12">
    <name type="scientific">Phyllotreta striolata</name>
    <name type="common">Striped flea beetle</name>
    <name type="synonym">Crioceris striolata</name>
    <dbReference type="NCBI Taxonomy" id="444603"/>
    <lineage>
        <taxon>Eukaryota</taxon>
        <taxon>Metazoa</taxon>
        <taxon>Ecdysozoa</taxon>
        <taxon>Arthropoda</taxon>
        <taxon>Hexapoda</taxon>
        <taxon>Insecta</taxon>
        <taxon>Pterygota</taxon>
        <taxon>Neoptera</taxon>
        <taxon>Endopterygota</taxon>
        <taxon>Coleoptera</taxon>
        <taxon>Polyphaga</taxon>
        <taxon>Cucujiformia</taxon>
        <taxon>Chrysomeloidea</taxon>
        <taxon>Chrysomelidae</taxon>
        <taxon>Galerucinae</taxon>
        <taxon>Alticini</taxon>
        <taxon>Phyllotreta</taxon>
    </lineage>
</organism>
<comment type="subcellular location">
    <subcellularLocation>
        <location evidence="1 10">Cell membrane</location>
        <topology evidence="1 10">Multi-pass membrane protein</topology>
    </subcellularLocation>
</comment>
<accession>A0A9N9XJW9</accession>
<dbReference type="GO" id="GO:0007165">
    <property type="term" value="P:signal transduction"/>
    <property type="evidence" value="ECO:0007669"/>
    <property type="project" value="UniProtKB-KW"/>
</dbReference>
<gene>
    <name evidence="11" type="ORF">PHYEVI_LOCUS1177</name>
</gene>
<dbReference type="GO" id="GO:0005886">
    <property type="term" value="C:plasma membrane"/>
    <property type="evidence" value="ECO:0007669"/>
    <property type="project" value="UniProtKB-SubCell"/>
</dbReference>
<dbReference type="OrthoDB" id="7545962at2759"/>
<feature type="transmembrane region" description="Helical" evidence="10">
    <location>
        <begin position="33"/>
        <end position="54"/>
    </location>
</feature>
<comment type="caution">
    <text evidence="10">Lacks conserved residue(s) required for the propagation of feature annotation.</text>
</comment>
<keyword evidence="7 10" id="KW-0472">Membrane</keyword>
<feature type="transmembrane region" description="Helical" evidence="10">
    <location>
        <begin position="170"/>
        <end position="193"/>
    </location>
</feature>
<sequence>MTDQEFAIRKSFAHSELVMQVNGLLPGENFKSLYTFFAYALMIGFNILLPVLGYINLFKADPDERFTLLSNSFIYVEMFILVFKNWSLVVTPDLTKKMFNRWNDDIFNTQVDEDKHIIDEAVRDHRIKYILYFILTGIAPTFLLINIIFSAHDDLKLPIWLPVDIYNSTLRYTLANVYIIVGYTHAVFAHFAIDVYLSSFMLYCGSQLRLIKYKLENMEKYFEEDLLCISDEIFNDKLLQKKVYDKITQCAKVYDAVYSYIQELEEIYSGGVFSQFLVGSMVVSICLYNMSKAQSLNLELIYAMGFLMPMTYLLYLYCNHGTLVIEESLTIGDAIIKSPWYNYDMKSKRLLMILIERSKKPINFSAGKIVELSLETFVLIVKRSYSLLAVLRNY</sequence>
<keyword evidence="4 10" id="KW-0812">Transmembrane</keyword>
<keyword evidence="2" id="KW-1003">Cell membrane</keyword>
<feature type="transmembrane region" description="Helical" evidence="10">
    <location>
        <begin position="300"/>
        <end position="317"/>
    </location>
</feature>
<keyword evidence="6 10" id="KW-1133">Transmembrane helix</keyword>
<dbReference type="Proteomes" id="UP001153712">
    <property type="component" value="Chromosome 1"/>
</dbReference>
<keyword evidence="3 10" id="KW-0716">Sensory transduction</keyword>
<dbReference type="Pfam" id="PF02949">
    <property type="entry name" value="7tm_6"/>
    <property type="match status" value="1"/>
</dbReference>
<name>A0A9N9XJW9_PHYSR</name>
<dbReference type="PANTHER" id="PTHR21137:SF35">
    <property type="entry name" value="ODORANT RECEPTOR 19A-RELATED"/>
    <property type="match status" value="1"/>
</dbReference>
<evidence type="ECO:0000256" key="9">
    <source>
        <dbReference type="ARBA" id="ARBA00023224"/>
    </source>
</evidence>
<evidence type="ECO:0000256" key="2">
    <source>
        <dbReference type="ARBA" id="ARBA00022475"/>
    </source>
</evidence>
<dbReference type="GO" id="GO:0005549">
    <property type="term" value="F:odorant binding"/>
    <property type="evidence" value="ECO:0007669"/>
    <property type="project" value="InterPro"/>
</dbReference>
<evidence type="ECO:0000256" key="6">
    <source>
        <dbReference type="ARBA" id="ARBA00022989"/>
    </source>
</evidence>
<protein>
    <recommendedName>
        <fullName evidence="10">Odorant receptor</fullName>
    </recommendedName>
</protein>
<evidence type="ECO:0000256" key="7">
    <source>
        <dbReference type="ARBA" id="ARBA00023136"/>
    </source>
</evidence>